<protein>
    <submittedName>
        <fullName evidence="1">Uncharacterized protein</fullName>
    </submittedName>
</protein>
<accession>A0A6A1WSL6</accession>
<dbReference type="EMBL" id="RXIC02000019">
    <property type="protein sequence ID" value="KAB1227643.1"/>
    <property type="molecule type" value="Genomic_DNA"/>
</dbReference>
<comment type="caution">
    <text evidence="1">The sequence shown here is derived from an EMBL/GenBank/DDBJ whole genome shotgun (WGS) entry which is preliminary data.</text>
</comment>
<keyword evidence="2" id="KW-1185">Reference proteome</keyword>
<name>A0A6A1WSL6_9ROSI</name>
<sequence>MRGKQVEPMISEHLGLSGISLEKVVALSPDSIYGVVLHAALFEVAEHSPSKIRFKIVIDPCQRALTIKNPSDPLEDGFGENWAEEYTPFLRIQSWEKRAVAIKEKMQELDKFSWGRRREYHLKAGTTRLQLLQIDERRSSRTFKPTFVMRAGCVLRYRDTARLWRRSKFKRVLQEEKEKRRQSRVLLAELLVPTPSLLLTRQTA</sequence>
<evidence type="ECO:0000313" key="1">
    <source>
        <dbReference type="EMBL" id="KAB1227643.1"/>
    </source>
</evidence>
<reference evidence="1 2" key="1">
    <citation type="journal article" date="2019" name="Plant Biotechnol. J.">
        <title>The red bayberry genome and genetic basis of sex determination.</title>
        <authorList>
            <person name="Jia H.M."/>
            <person name="Jia H.J."/>
            <person name="Cai Q.L."/>
            <person name="Wang Y."/>
            <person name="Zhao H.B."/>
            <person name="Yang W.F."/>
            <person name="Wang G.Y."/>
            <person name="Li Y.H."/>
            <person name="Zhan D.L."/>
            <person name="Shen Y.T."/>
            <person name="Niu Q.F."/>
            <person name="Chang L."/>
            <person name="Qiu J."/>
            <person name="Zhao L."/>
            <person name="Xie H.B."/>
            <person name="Fu W.Y."/>
            <person name="Jin J."/>
            <person name="Li X.W."/>
            <person name="Jiao Y."/>
            <person name="Zhou C.C."/>
            <person name="Tu T."/>
            <person name="Chai C.Y."/>
            <person name="Gao J.L."/>
            <person name="Fan L.J."/>
            <person name="van de Weg E."/>
            <person name="Wang J.Y."/>
            <person name="Gao Z.S."/>
        </authorList>
    </citation>
    <scope>NUCLEOTIDE SEQUENCE [LARGE SCALE GENOMIC DNA]</scope>
    <source>
        <tissue evidence="1">Leaves</tissue>
    </source>
</reference>
<evidence type="ECO:0000313" key="2">
    <source>
        <dbReference type="Proteomes" id="UP000516437"/>
    </source>
</evidence>
<proteinExistence type="predicted"/>
<gene>
    <name evidence="1" type="ORF">CJ030_MR1G027431</name>
</gene>
<dbReference type="AlphaFoldDB" id="A0A6A1WSL6"/>
<organism evidence="1 2">
    <name type="scientific">Morella rubra</name>
    <name type="common">Chinese bayberry</name>
    <dbReference type="NCBI Taxonomy" id="262757"/>
    <lineage>
        <taxon>Eukaryota</taxon>
        <taxon>Viridiplantae</taxon>
        <taxon>Streptophyta</taxon>
        <taxon>Embryophyta</taxon>
        <taxon>Tracheophyta</taxon>
        <taxon>Spermatophyta</taxon>
        <taxon>Magnoliopsida</taxon>
        <taxon>eudicotyledons</taxon>
        <taxon>Gunneridae</taxon>
        <taxon>Pentapetalae</taxon>
        <taxon>rosids</taxon>
        <taxon>fabids</taxon>
        <taxon>Fagales</taxon>
        <taxon>Myricaceae</taxon>
        <taxon>Morella</taxon>
    </lineage>
</organism>
<dbReference type="Proteomes" id="UP000516437">
    <property type="component" value="Chromosome 1"/>
</dbReference>